<dbReference type="GO" id="GO:0051539">
    <property type="term" value="F:4 iron, 4 sulfur cluster binding"/>
    <property type="evidence" value="ECO:0007669"/>
    <property type="project" value="UniProtKB-KW"/>
</dbReference>
<dbReference type="Gene3D" id="3.30.200.210">
    <property type="match status" value="1"/>
</dbReference>
<keyword evidence="8" id="KW-0411">Iron-sulfur</keyword>
<evidence type="ECO:0000256" key="4">
    <source>
        <dbReference type="ARBA" id="ARBA00022723"/>
    </source>
</evidence>
<dbReference type="Gene3D" id="3.40.228.10">
    <property type="entry name" value="Dimethylsulfoxide Reductase, domain 2"/>
    <property type="match status" value="1"/>
</dbReference>
<comment type="similarity">
    <text evidence="1">Belongs to the prokaryotic molybdopterin-containing oxidoreductase family.</text>
</comment>
<keyword evidence="6" id="KW-0560">Oxidoreductase</keyword>
<keyword evidence="5" id="KW-0732">Signal</keyword>
<dbReference type="InterPro" id="IPR050612">
    <property type="entry name" value="Prok_Mopterin_Oxidored"/>
</dbReference>
<reference evidence="10 11" key="2">
    <citation type="submission" date="2018-04" db="EMBL/GenBank/DDBJ databases">
        <title>Thauera lacus sp. nov., isolated from an saline lake in Inner Mongolia, China.</title>
        <authorList>
            <person name="Liang Q.-Y."/>
        </authorList>
    </citation>
    <scope>NUCLEOTIDE SEQUENCE [LARGE SCALE GENOMIC DNA]</scope>
    <source>
        <strain evidence="10 11">D20</strain>
    </source>
</reference>
<keyword evidence="4" id="KW-0479">Metal-binding</keyword>
<dbReference type="GO" id="GO:0046872">
    <property type="term" value="F:metal ion binding"/>
    <property type="evidence" value="ECO:0007669"/>
    <property type="project" value="UniProtKB-KW"/>
</dbReference>
<gene>
    <name evidence="10" type="ORF">C8261_14930</name>
</gene>
<dbReference type="RefSeq" id="WP_107494528.1">
    <property type="nucleotide sequence ID" value="NZ_PZKC01000014.1"/>
</dbReference>
<keyword evidence="11" id="KW-1185">Reference proteome</keyword>
<dbReference type="SUPFAM" id="SSF50692">
    <property type="entry name" value="ADC-like"/>
    <property type="match status" value="1"/>
</dbReference>
<evidence type="ECO:0000256" key="7">
    <source>
        <dbReference type="ARBA" id="ARBA00023004"/>
    </source>
</evidence>
<evidence type="ECO:0000256" key="3">
    <source>
        <dbReference type="ARBA" id="ARBA00022505"/>
    </source>
</evidence>
<dbReference type="Gene3D" id="2.40.40.20">
    <property type="match status" value="1"/>
</dbReference>
<dbReference type="CDD" id="cd02758">
    <property type="entry name" value="MopB_Tetrathionate-Ra"/>
    <property type="match status" value="1"/>
</dbReference>
<dbReference type="InterPro" id="IPR006657">
    <property type="entry name" value="MoPterin_dinucl-bd_dom"/>
</dbReference>
<dbReference type="PANTHER" id="PTHR43742">
    <property type="entry name" value="TRIMETHYLAMINE-N-OXIDE REDUCTASE"/>
    <property type="match status" value="1"/>
</dbReference>
<dbReference type="GO" id="GO:0016491">
    <property type="term" value="F:oxidoreductase activity"/>
    <property type="evidence" value="ECO:0007669"/>
    <property type="project" value="UniProtKB-KW"/>
</dbReference>
<dbReference type="EMBL" id="PZKC01000014">
    <property type="protein sequence ID" value="PTD95310.1"/>
    <property type="molecule type" value="Genomic_DNA"/>
</dbReference>
<dbReference type="Gene3D" id="3.40.50.740">
    <property type="match status" value="1"/>
</dbReference>
<dbReference type="GO" id="GO:0043546">
    <property type="term" value="F:molybdopterin cofactor binding"/>
    <property type="evidence" value="ECO:0007669"/>
    <property type="project" value="InterPro"/>
</dbReference>
<evidence type="ECO:0000313" key="10">
    <source>
        <dbReference type="EMBL" id="PTD95310.1"/>
    </source>
</evidence>
<dbReference type="SUPFAM" id="SSF53706">
    <property type="entry name" value="Formate dehydrogenase/DMSO reductase, domains 1-3"/>
    <property type="match status" value="1"/>
</dbReference>
<dbReference type="InterPro" id="IPR041929">
    <property type="entry name" value="Tetrathionate-R_A_N"/>
</dbReference>
<reference evidence="10 11" key="1">
    <citation type="submission" date="2018-03" db="EMBL/GenBank/DDBJ databases">
        <authorList>
            <person name="Keele B.F."/>
        </authorList>
    </citation>
    <scope>NUCLEOTIDE SEQUENCE [LARGE SCALE GENOMIC DNA]</scope>
    <source>
        <strain evidence="10 11">D20</strain>
    </source>
</reference>
<dbReference type="Proteomes" id="UP000241193">
    <property type="component" value="Unassembled WGS sequence"/>
</dbReference>
<proteinExistence type="inferred from homology"/>
<keyword evidence="3" id="KW-0500">Molybdenum</keyword>
<evidence type="ECO:0000256" key="8">
    <source>
        <dbReference type="ARBA" id="ARBA00023014"/>
    </source>
</evidence>
<dbReference type="AlphaFoldDB" id="A0A2T4IC16"/>
<dbReference type="PANTHER" id="PTHR43742:SF9">
    <property type="entry name" value="TETRATHIONATE REDUCTASE SUBUNIT A"/>
    <property type="match status" value="1"/>
</dbReference>
<dbReference type="SMART" id="SM00926">
    <property type="entry name" value="Molybdop_Fe4S4"/>
    <property type="match status" value="1"/>
</dbReference>
<evidence type="ECO:0000256" key="1">
    <source>
        <dbReference type="ARBA" id="ARBA00010312"/>
    </source>
</evidence>
<keyword evidence="2" id="KW-0004">4Fe-4S</keyword>
<evidence type="ECO:0000256" key="5">
    <source>
        <dbReference type="ARBA" id="ARBA00022729"/>
    </source>
</evidence>
<sequence>MKVTRRDLIAAGGLSAFAAGFSQTFGRMVDSFTGPAEQGDAHYGRALAPEFRVDPHSGELHPNPTQQVSYTACLGCTTLCGVRVRIDKTTDKVIRVGGNPYSPLSAEPHLPMKASVRESFVALSRYQDQGLDRRATTCGRGNAALAQIDSPFRVLTPLKRVGARNSGRWEPISFEQLITEVVEGGDLFGEGHVDGLRALRDLETPIDPDNPAYGPRVNQVGHIVSVNDGRDLLGRRFWQQSYGTQNYVGHGAYCGGSYRSGSAALFGDHRAMPHGKPDLAHAEFVIFIGTAPGNAGNPFKRTGQLLAEGRADGRLEYVVVDPLLTNADNRAAPEQGRWVPIVPGTDGALLMGMMRWMFENDRVNTAYLANPSLAVAEAAGEPSFCNASWLVIDQPDHPRDGRCLRGSDIGFDLRGAERYGDADPYLVMGADGRPLAVNEATGPAALDIDTTVDSAGKAVRVRTAYTLLRASAMRQTLAEYAAECGIAADVISGLADEFTRHGRKACAIAHGGMMSGAGFYNAFAVVTLNTLIGNLNWKGGFVMNGGGFPSVAAGARYDLVNFPGRVQPRGTPLGRNMPYERSAEFARKREAGHPYPAADQWFPAAPGLGTEFFASTFSGYPYSLKALILWMANPMYGIPGLRERFARDIADPRKLPLIISIDGLINESNAYADYIVPDSMMYEGWGWVGAWNGVPTRSLTARWPVIEPRQAKTADGQPICMETFIFALARAMNLPGFGPEGLADTDGRRLPLERPEHWYLRAGANAAFAGEPVAEASDDDIELAGVSRIRELLEDTLKDDEWRRVAFLYTRGGRYQPATQAQDADKPEWQSNRFRNTLWLWNEHLGGSRNALNGRRYSGCATWQPPAFANGTPMRALHPRSEWPLLAMSYKSALQNSYSIATPITALHPHNPVVVHPDDALALGLRNGDRARLATPGGSAECTVLIHHGVMRGVVAVEHGFGHRELGARAHLIGTQTQPQRPQLGAGINLNDLGLVDPTRPSTALWVDAISGAAVRNGLPARLQRI</sequence>
<dbReference type="Pfam" id="PF00384">
    <property type="entry name" value="Molybdopterin"/>
    <property type="match status" value="1"/>
</dbReference>
<organism evidence="10 11">
    <name type="scientific">Pseudothauera lacus</name>
    <dbReference type="NCBI Taxonomy" id="2136175"/>
    <lineage>
        <taxon>Bacteria</taxon>
        <taxon>Pseudomonadati</taxon>
        <taxon>Pseudomonadota</taxon>
        <taxon>Betaproteobacteria</taxon>
        <taxon>Rhodocyclales</taxon>
        <taxon>Zoogloeaceae</taxon>
        <taxon>Pseudothauera</taxon>
    </lineage>
</organism>
<dbReference type="Pfam" id="PF01568">
    <property type="entry name" value="Molydop_binding"/>
    <property type="match status" value="1"/>
</dbReference>
<dbReference type="PROSITE" id="PS51669">
    <property type="entry name" value="4FE4S_MOW_BIS_MGD"/>
    <property type="match status" value="1"/>
</dbReference>
<evidence type="ECO:0000313" key="11">
    <source>
        <dbReference type="Proteomes" id="UP000241193"/>
    </source>
</evidence>
<feature type="domain" description="4Fe-4S Mo/W bis-MGD-type" evidence="9">
    <location>
        <begin position="66"/>
        <end position="125"/>
    </location>
</feature>
<keyword evidence="7" id="KW-0408">Iron</keyword>
<evidence type="ECO:0000256" key="2">
    <source>
        <dbReference type="ARBA" id="ARBA00022485"/>
    </source>
</evidence>
<protein>
    <submittedName>
        <fullName evidence="10">Tetrathionate reductase subunit TtrA</fullName>
    </submittedName>
</protein>
<dbReference type="CDD" id="cd02780">
    <property type="entry name" value="MopB_CT_Tetrathionate_Arsenate-R"/>
    <property type="match status" value="1"/>
</dbReference>
<name>A0A2T4IC16_9RHOO</name>
<dbReference type="InterPro" id="IPR006963">
    <property type="entry name" value="Mopterin_OxRdtase_4Fe-4S_dom"/>
</dbReference>
<evidence type="ECO:0000259" key="9">
    <source>
        <dbReference type="PROSITE" id="PS51669"/>
    </source>
</evidence>
<dbReference type="InterPro" id="IPR037946">
    <property type="entry name" value="MopB_CT_Tetrathionate"/>
</dbReference>
<dbReference type="InterPro" id="IPR009010">
    <property type="entry name" value="Asp_de-COase-like_dom_sf"/>
</dbReference>
<dbReference type="OrthoDB" id="9796486at2"/>
<dbReference type="InterPro" id="IPR006656">
    <property type="entry name" value="Mopterin_OxRdtase"/>
</dbReference>
<accession>A0A2T4IC16</accession>
<evidence type="ECO:0000256" key="6">
    <source>
        <dbReference type="ARBA" id="ARBA00023002"/>
    </source>
</evidence>
<comment type="caution">
    <text evidence="10">The sequence shown here is derived from an EMBL/GenBank/DDBJ whole genome shotgun (WGS) entry which is preliminary data.</text>
</comment>